<dbReference type="Pfam" id="PF01641">
    <property type="entry name" value="SelR"/>
    <property type="match status" value="1"/>
</dbReference>
<comment type="similarity">
    <text evidence="2">In the N-terminal section; belongs to the MsrA Met sulfoxide reductase family.</text>
</comment>
<comment type="caution">
    <text evidence="10">The sequence shown here is derived from an EMBL/GenBank/DDBJ whole genome shotgun (WGS) entry which is preliminary data.</text>
</comment>
<name>A0A2U1DNC5_9FIRM</name>
<comment type="function">
    <text evidence="8">Has an important function as a repair enzyme for proteins that have been inactivated by oxidation. Catalyzes the reversible oxidation-reduction of methionine sulfoxide in proteins to methionine.</text>
</comment>
<keyword evidence="4" id="KW-0511">Multifunctional enzyme</keyword>
<comment type="similarity">
    <text evidence="1">In the C-terminal section; belongs to the MsrB Met sulfoxide reductase family.</text>
</comment>
<evidence type="ECO:0000259" key="9">
    <source>
        <dbReference type="PROSITE" id="PS51790"/>
    </source>
</evidence>
<comment type="catalytic activity">
    <reaction evidence="5 8">
        <text>L-methionyl-[protein] + [thioredoxin]-disulfide + H2O = L-methionyl-(S)-S-oxide-[protein] + [thioredoxin]-dithiol</text>
        <dbReference type="Rhea" id="RHEA:14217"/>
        <dbReference type="Rhea" id="RHEA-COMP:10698"/>
        <dbReference type="Rhea" id="RHEA-COMP:10700"/>
        <dbReference type="Rhea" id="RHEA-COMP:12313"/>
        <dbReference type="Rhea" id="RHEA-COMP:12315"/>
        <dbReference type="ChEBI" id="CHEBI:15377"/>
        <dbReference type="ChEBI" id="CHEBI:16044"/>
        <dbReference type="ChEBI" id="CHEBI:29950"/>
        <dbReference type="ChEBI" id="CHEBI:44120"/>
        <dbReference type="ChEBI" id="CHEBI:50058"/>
        <dbReference type="EC" id="1.8.4.11"/>
    </reaction>
</comment>
<organism evidence="10 11">
    <name type="scientific">Ezakiella coagulans</name>
    <dbReference type="NCBI Taxonomy" id="46507"/>
    <lineage>
        <taxon>Bacteria</taxon>
        <taxon>Bacillati</taxon>
        <taxon>Bacillota</taxon>
        <taxon>Tissierellia</taxon>
        <taxon>Ezakiella</taxon>
    </lineage>
</organism>
<dbReference type="EMBL" id="QEKV01000010">
    <property type="protein sequence ID" value="PVY89173.1"/>
    <property type="molecule type" value="Genomic_DNA"/>
</dbReference>
<keyword evidence="3 8" id="KW-0560">Oxidoreductase</keyword>
<dbReference type="NCBIfam" id="TIGR00357">
    <property type="entry name" value="peptide-methionine (R)-S-oxide reductase MsrB"/>
    <property type="match status" value="1"/>
</dbReference>
<dbReference type="SUPFAM" id="SSF55068">
    <property type="entry name" value="Peptide methionine sulfoxide reductase"/>
    <property type="match status" value="1"/>
</dbReference>
<accession>A0A2U1DNC5</accession>
<dbReference type="GO" id="GO:0005737">
    <property type="term" value="C:cytoplasm"/>
    <property type="evidence" value="ECO:0007669"/>
    <property type="project" value="TreeGrafter"/>
</dbReference>
<dbReference type="EC" id="1.8.4.11" evidence="8"/>
<dbReference type="PANTHER" id="PTHR42799">
    <property type="entry name" value="MITOCHONDRIAL PEPTIDE METHIONINE SULFOXIDE REDUCTASE"/>
    <property type="match status" value="1"/>
</dbReference>
<dbReference type="InterPro" id="IPR036509">
    <property type="entry name" value="Met_Sox_Rdtase_MsrA_sf"/>
</dbReference>
<dbReference type="AlphaFoldDB" id="A0A2U1DNC5"/>
<evidence type="ECO:0000256" key="6">
    <source>
        <dbReference type="ARBA" id="ARBA00048488"/>
    </source>
</evidence>
<evidence type="ECO:0000256" key="1">
    <source>
        <dbReference type="ARBA" id="ARBA00008076"/>
    </source>
</evidence>
<dbReference type="GO" id="GO:0033744">
    <property type="term" value="F:L-methionine:thioredoxin-disulfide S-oxidoreductase activity"/>
    <property type="evidence" value="ECO:0007669"/>
    <property type="project" value="RHEA"/>
</dbReference>
<comment type="catalytic activity">
    <reaction evidence="7 8">
        <text>[thioredoxin]-disulfide + L-methionine + H2O = L-methionine (S)-S-oxide + [thioredoxin]-dithiol</text>
        <dbReference type="Rhea" id="RHEA:19993"/>
        <dbReference type="Rhea" id="RHEA-COMP:10698"/>
        <dbReference type="Rhea" id="RHEA-COMP:10700"/>
        <dbReference type="ChEBI" id="CHEBI:15377"/>
        <dbReference type="ChEBI" id="CHEBI:29950"/>
        <dbReference type="ChEBI" id="CHEBI:50058"/>
        <dbReference type="ChEBI" id="CHEBI:57844"/>
        <dbReference type="ChEBI" id="CHEBI:58772"/>
        <dbReference type="EC" id="1.8.4.11"/>
    </reaction>
</comment>
<evidence type="ECO:0000256" key="7">
    <source>
        <dbReference type="ARBA" id="ARBA00048782"/>
    </source>
</evidence>
<comment type="catalytic activity">
    <reaction evidence="6">
        <text>L-methionyl-[protein] + [thioredoxin]-disulfide + H2O = L-methionyl-(R)-S-oxide-[protein] + [thioredoxin]-dithiol</text>
        <dbReference type="Rhea" id="RHEA:24164"/>
        <dbReference type="Rhea" id="RHEA-COMP:10698"/>
        <dbReference type="Rhea" id="RHEA-COMP:10700"/>
        <dbReference type="Rhea" id="RHEA-COMP:12313"/>
        <dbReference type="Rhea" id="RHEA-COMP:12314"/>
        <dbReference type="ChEBI" id="CHEBI:15377"/>
        <dbReference type="ChEBI" id="CHEBI:16044"/>
        <dbReference type="ChEBI" id="CHEBI:29950"/>
        <dbReference type="ChEBI" id="CHEBI:45764"/>
        <dbReference type="ChEBI" id="CHEBI:50058"/>
        <dbReference type="EC" id="1.8.4.12"/>
    </reaction>
</comment>
<dbReference type="GO" id="GO:0034599">
    <property type="term" value="P:cellular response to oxidative stress"/>
    <property type="evidence" value="ECO:0007669"/>
    <property type="project" value="TreeGrafter"/>
</dbReference>
<dbReference type="SUPFAM" id="SSF51316">
    <property type="entry name" value="Mss4-like"/>
    <property type="match status" value="1"/>
</dbReference>
<evidence type="ECO:0000313" key="11">
    <source>
        <dbReference type="Proteomes" id="UP000245793"/>
    </source>
</evidence>
<dbReference type="InterPro" id="IPR002579">
    <property type="entry name" value="Met_Sox_Rdtase_MsrB_dom"/>
</dbReference>
<gene>
    <name evidence="8" type="primary">msrA</name>
    <name evidence="10" type="ORF">C7381_11011</name>
</gene>
<dbReference type="Gene3D" id="3.30.1060.10">
    <property type="entry name" value="Peptide methionine sulphoxide reductase MsrA"/>
    <property type="match status" value="1"/>
</dbReference>
<feature type="domain" description="MsrB" evidence="9">
    <location>
        <begin position="176"/>
        <end position="299"/>
    </location>
</feature>
<dbReference type="Gene3D" id="2.170.150.20">
    <property type="entry name" value="Peptide methionine sulfoxide reductase"/>
    <property type="match status" value="1"/>
</dbReference>
<dbReference type="GO" id="GO:0033743">
    <property type="term" value="F:peptide-methionine (R)-S-oxide reductase activity"/>
    <property type="evidence" value="ECO:0007669"/>
    <property type="project" value="UniProtKB-EC"/>
</dbReference>
<dbReference type="FunFam" id="2.170.150.20:FF:000003">
    <property type="entry name" value="Peptide methionine sulfoxide reductase MsrB"/>
    <property type="match status" value="1"/>
</dbReference>
<dbReference type="PANTHER" id="PTHR42799:SF2">
    <property type="entry name" value="MITOCHONDRIAL PEPTIDE METHIONINE SULFOXIDE REDUCTASE"/>
    <property type="match status" value="1"/>
</dbReference>
<dbReference type="InterPro" id="IPR002569">
    <property type="entry name" value="Met_Sox_Rdtase_MsrA_dom"/>
</dbReference>
<keyword evidence="11" id="KW-1185">Reference proteome</keyword>
<dbReference type="PROSITE" id="PS51790">
    <property type="entry name" value="MSRB"/>
    <property type="match status" value="1"/>
</dbReference>
<feature type="active site" evidence="8">
    <location>
        <position position="16"/>
    </location>
</feature>
<dbReference type="InterPro" id="IPR050162">
    <property type="entry name" value="MsrA_MetSO_reductase"/>
</dbReference>
<dbReference type="InterPro" id="IPR011057">
    <property type="entry name" value="Mss4-like_sf"/>
</dbReference>
<sequence length="315" mass="36229">MSGINNYRTIYLAGGCFWGMEGYFKRIPGVIKTTVGYANGNSIDTNYRKVKETDHAETVKILYDFSILSLEEILLHYFRVIDPKSLNRQGNDIGRQYRTGIYYTTDYDLKVIKKIFDYEEKIHGEIAVEVIPLKNFIKAEEYHQDYLTKNPGGYCHINLELAYNPLDERDYKNPSDEEVKKDLDEISYRVMRENGTEHPHTSDLNEEYRSGIYVDKLTGEPLFSSSEKFDAGCGWPSFSKPILSKNVIYKKDSSHGMLRTEVRSSGGDNHLGHVFNDGPSEKGGLRYCINGVALRFIPLEKMKEEGYEDYIPLVE</sequence>
<evidence type="ECO:0000256" key="2">
    <source>
        <dbReference type="ARBA" id="ARBA00011017"/>
    </source>
</evidence>
<dbReference type="HAMAP" id="MF_01401">
    <property type="entry name" value="MsrA"/>
    <property type="match status" value="1"/>
</dbReference>
<reference evidence="10 11" key="1">
    <citation type="submission" date="2018-04" db="EMBL/GenBank/DDBJ databases">
        <title>Genomic Encyclopedia of Type Strains, Phase IV (KMG-IV): sequencing the most valuable type-strain genomes for metagenomic binning, comparative biology and taxonomic classification.</title>
        <authorList>
            <person name="Goeker M."/>
        </authorList>
    </citation>
    <scope>NUCLEOTIDE SEQUENCE [LARGE SCALE GENOMIC DNA]</scope>
    <source>
        <strain evidence="10 11">DSM 20705</strain>
    </source>
</reference>
<dbReference type="FunFam" id="3.30.1060.10:FF:000007">
    <property type="entry name" value="Peptide methionine sulfoxide reductase msrA/msrB"/>
    <property type="match status" value="1"/>
</dbReference>
<evidence type="ECO:0000256" key="3">
    <source>
        <dbReference type="ARBA" id="ARBA00023002"/>
    </source>
</evidence>
<protein>
    <recommendedName>
        <fullName evidence="8">Peptide methionine sulfoxide reductase MsrA</fullName>
        <shortName evidence="8">Protein-methionine-S-oxide reductase</shortName>
        <ecNumber evidence="8">1.8.4.11</ecNumber>
    </recommendedName>
    <alternativeName>
        <fullName evidence="8">Peptide-methionine (S)-S-oxide reductase</fullName>
        <shortName evidence="8">Peptide Met(O) reductase</shortName>
    </alternativeName>
</protein>
<evidence type="ECO:0000313" key="10">
    <source>
        <dbReference type="EMBL" id="PVY89173.1"/>
    </source>
</evidence>
<proteinExistence type="inferred from homology"/>
<evidence type="ECO:0000256" key="5">
    <source>
        <dbReference type="ARBA" id="ARBA00047806"/>
    </source>
</evidence>
<dbReference type="GO" id="GO:0008113">
    <property type="term" value="F:peptide-methionine (S)-S-oxide reductase activity"/>
    <property type="evidence" value="ECO:0007669"/>
    <property type="project" value="UniProtKB-UniRule"/>
</dbReference>
<dbReference type="NCBIfam" id="TIGR00401">
    <property type="entry name" value="msrA"/>
    <property type="match status" value="1"/>
</dbReference>
<dbReference type="Proteomes" id="UP000245793">
    <property type="component" value="Unassembled WGS sequence"/>
</dbReference>
<evidence type="ECO:0000256" key="8">
    <source>
        <dbReference type="HAMAP-Rule" id="MF_01401"/>
    </source>
</evidence>
<evidence type="ECO:0000256" key="4">
    <source>
        <dbReference type="ARBA" id="ARBA00023268"/>
    </source>
</evidence>
<comment type="similarity">
    <text evidence="8">Belongs to the MsrA Met sulfoxide reductase family.</text>
</comment>
<dbReference type="Pfam" id="PF01625">
    <property type="entry name" value="PMSR"/>
    <property type="match status" value="1"/>
</dbReference>